<keyword evidence="1" id="KW-0812">Transmembrane</keyword>
<proteinExistence type="predicted"/>
<name>A0A6N9U686_STRHA</name>
<dbReference type="RefSeq" id="WP_164348677.1">
    <property type="nucleotide sequence ID" value="NZ_JAAGLQ010000611.1"/>
</dbReference>
<feature type="transmembrane region" description="Helical" evidence="1">
    <location>
        <begin position="7"/>
        <end position="24"/>
    </location>
</feature>
<comment type="caution">
    <text evidence="2">The sequence shown here is derived from an EMBL/GenBank/DDBJ whole genome shotgun (WGS) entry which is preliminary data.</text>
</comment>
<feature type="transmembrane region" description="Helical" evidence="1">
    <location>
        <begin position="30"/>
        <end position="50"/>
    </location>
</feature>
<sequence length="116" mass="12095">MRSLHHVLYACYGALFGWLAWCAVQSARNGAPSVCAVFVAGSGLVVVAATREGVLKDTLRREAVRAQRATRLHPADAGAAEAAVARAGWCCDAWAATAGGEHGPSCRHRLPKGNGV</sequence>
<keyword evidence="1" id="KW-1133">Transmembrane helix</keyword>
<reference evidence="2 3" key="1">
    <citation type="submission" date="2020-01" db="EMBL/GenBank/DDBJ databases">
        <title>Insect and environment-associated Actinomycetes.</title>
        <authorList>
            <person name="Currrie C."/>
            <person name="Chevrette M."/>
            <person name="Carlson C."/>
            <person name="Stubbendieck R."/>
            <person name="Wendt-Pienkowski E."/>
        </authorList>
    </citation>
    <scope>NUCLEOTIDE SEQUENCE [LARGE SCALE GENOMIC DNA]</scope>
    <source>
        <strain evidence="2 3">SID11342</strain>
    </source>
</reference>
<keyword evidence="1" id="KW-0472">Membrane</keyword>
<protein>
    <submittedName>
        <fullName evidence="2">Uncharacterized protein</fullName>
    </submittedName>
</protein>
<dbReference type="AlphaFoldDB" id="A0A6N9U686"/>
<evidence type="ECO:0000313" key="3">
    <source>
        <dbReference type="Proteomes" id="UP000471293"/>
    </source>
</evidence>
<dbReference type="Proteomes" id="UP000471293">
    <property type="component" value="Unassembled WGS sequence"/>
</dbReference>
<dbReference type="EMBL" id="JAAGLQ010000611">
    <property type="protein sequence ID" value="NEA19330.1"/>
    <property type="molecule type" value="Genomic_DNA"/>
</dbReference>
<evidence type="ECO:0000313" key="2">
    <source>
        <dbReference type="EMBL" id="NEA19330.1"/>
    </source>
</evidence>
<gene>
    <name evidence="2" type="ORF">G3I29_28375</name>
</gene>
<evidence type="ECO:0000256" key="1">
    <source>
        <dbReference type="SAM" id="Phobius"/>
    </source>
</evidence>
<organism evidence="2 3">
    <name type="scientific">Streptomyces halstedii</name>
    <dbReference type="NCBI Taxonomy" id="1944"/>
    <lineage>
        <taxon>Bacteria</taxon>
        <taxon>Bacillati</taxon>
        <taxon>Actinomycetota</taxon>
        <taxon>Actinomycetes</taxon>
        <taxon>Kitasatosporales</taxon>
        <taxon>Streptomycetaceae</taxon>
        <taxon>Streptomyces</taxon>
    </lineage>
</organism>
<accession>A0A6N9U686</accession>